<organism evidence="2">
    <name type="scientific">marine sediment metagenome</name>
    <dbReference type="NCBI Taxonomy" id="412755"/>
    <lineage>
        <taxon>unclassified sequences</taxon>
        <taxon>metagenomes</taxon>
        <taxon>ecological metagenomes</taxon>
    </lineage>
</organism>
<evidence type="ECO:0000259" key="1">
    <source>
        <dbReference type="Pfam" id="PF00534"/>
    </source>
</evidence>
<accession>X0ZVG8</accession>
<name>X0ZVG8_9ZZZZ</name>
<comment type="caution">
    <text evidence="2">The sequence shown here is derived from an EMBL/GenBank/DDBJ whole genome shotgun (WGS) entry which is preliminary data.</text>
</comment>
<dbReference type="EMBL" id="BART01000030">
    <property type="protein sequence ID" value="GAG61932.1"/>
    <property type="molecule type" value="Genomic_DNA"/>
</dbReference>
<protein>
    <recommendedName>
        <fullName evidence="1">Glycosyl transferase family 1 domain-containing protein</fullName>
    </recommendedName>
</protein>
<dbReference type="GO" id="GO:0016757">
    <property type="term" value="F:glycosyltransferase activity"/>
    <property type="evidence" value="ECO:0007669"/>
    <property type="project" value="InterPro"/>
</dbReference>
<dbReference type="InterPro" id="IPR001296">
    <property type="entry name" value="Glyco_trans_1"/>
</dbReference>
<gene>
    <name evidence="2" type="ORF">S01H4_00263</name>
</gene>
<feature type="domain" description="Glycosyl transferase family 1" evidence="1">
    <location>
        <begin position="218"/>
        <end position="384"/>
    </location>
</feature>
<dbReference type="CDD" id="cd03801">
    <property type="entry name" value="GT4_PimA-like"/>
    <property type="match status" value="1"/>
</dbReference>
<dbReference type="AlphaFoldDB" id="X0ZVG8"/>
<dbReference type="Pfam" id="PF00534">
    <property type="entry name" value="Glycos_transf_1"/>
    <property type="match status" value="1"/>
</dbReference>
<evidence type="ECO:0000313" key="2">
    <source>
        <dbReference type="EMBL" id="GAG61932.1"/>
    </source>
</evidence>
<dbReference type="Gene3D" id="3.40.50.2000">
    <property type="entry name" value="Glycogen Phosphorylase B"/>
    <property type="match status" value="2"/>
</dbReference>
<dbReference type="PANTHER" id="PTHR12526">
    <property type="entry name" value="GLYCOSYLTRANSFERASE"/>
    <property type="match status" value="1"/>
</dbReference>
<proteinExistence type="predicted"/>
<dbReference type="SUPFAM" id="SSF53756">
    <property type="entry name" value="UDP-Glycosyltransferase/glycogen phosphorylase"/>
    <property type="match status" value="1"/>
</dbReference>
<sequence>MIVTFPIFLFNLFFKRQKKDGVVFVVDSFYPTHIGGLECAGRDLATGLVEKGWKVEILTKDDEFRARSKEIYQGYYLTRFGPIDIESWYFTLCVFLWLLRNFCDYESIYFLNYSYSKNRKSIYIPQTAVAWFFKTILNKYTVLRLTGGTVERTPQHLHHTLSPFKWNLYCNSVSLFTSLSKDEYDFLISKGLKNKTIKAFNGIDVNLYNMSALKKVKRKKELKIDEDKVIVGFIGRFTARKGADLLLKVWKQIRPENALLILIGTSQKDMVQKSSADEVRELVKDCGDSAIFLGRKDDPWNYLGIFDIMVCPYRVREGMSNTILQGMAAKNIIIASEIPGIIGFLKPGYDSILFPEDDEVALEKILKKVINSLEKYRYLAENAFDHVKSEFQLDKVIDFHHQIFKRDI</sequence>
<reference evidence="2" key="1">
    <citation type="journal article" date="2014" name="Front. Microbiol.">
        <title>High frequency of phylogenetically diverse reductive dehalogenase-homologous genes in deep subseafloor sedimentary metagenomes.</title>
        <authorList>
            <person name="Kawai M."/>
            <person name="Futagami T."/>
            <person name="Toyoda A."/>
            <person name="Takaki Y."/>
            <person name="Nishi S."/>
            <person name="Hori S."/>
            <person name="Arai W."/>
            <person name="Tsubouchi T."/>
            <person name="Morono Y."/>
            <person name="Uchiyama I."/>
            <person name="Ito T."/>
            <person name="Fujiyama A."/>
            <person name="Inagaki F."/>
            <person name="Takami H."/>
        </authorList>
    </citation>
    <scope>NUCLEOTIDE SEQUENCE</scope>
    <source>
        <strain evidence="2">Expedition CK06-06</strain>
    </source>
</reference>